<dbReference type="Gene3D" id="3.40.1710.10">
    <property type="entry name" value="abc type-2 transporter like domain"/>
    <property type="match status" value="1"/>
</dbReference>
<keyword evidence="4 6" id="KW-1133">Transmembrane helix</keyword>
<dbReference type="InterPro" id="IPR051449">
    <property type="entry name" value="ABC-2_transporter_component"/>
</dbReference>
<reference evidence="8 9" key="1">
    <citation type="submission" date="2019-06" db="EMBL/GenBank/DDBJ databases">
        <title>Lysobacter alkalisoli sp. nov. isolated from saline-alkali soil.</title>
        <authorList>
            <person name="Sun J.-Q."/>
            <person name="Xu L."/>
        </authorList>
    </citation>
    <scope>NUCLEOTIDE SEQUENCE [LARGE SCALE GENOMIC DNA]</scope>
    <source>
        <strain evidence="8 9">SJ-36</strain>
    </source>
</reference>
<dbReference type="EMBL" id="CP041242">
    <property type="protein sequence ID" value="QDH69259.1"/>
    <property type="molecule type" value="Genomic_DNA"/>
</dbReference>
<keyword evidence="9" id="KW-1185">Reference proteome</keyword>
<sequence length="375" mass="40620">MRTFWHALRATLRAVFADRYARNTMIGAVVLYSFLYPAAYRHEVASRLPVAIVDQDRSPMSRDLLRTIDAVRAVKVAAATESVDAAAALVRQGRVEGIVVIPAGFERDILRGGQGQVALYGNGAFLGRASTVLNGVGDAVRGFAMDAARVQARFAGAPTQVPLQLVQRPLFNTREGYGSSIVPGVAELIVHQTLLVGIGVLAGGMRRRRGRRLSWRPVELAGIATAFLLIGAFGLLYYSGLAFWIQDYPRGGNLAGLLVAGGLFLAATVLFGLWLGSFFSTRERAFQYVVATSLVLFMLAHLSWPVTSSPDALRWLAALLPSTPGINAMVRLNQMGASLGEVAPQLWNLAALVVLYGLSALWRYRARDRAGGFRY</sequence>
<evidence type="ECO:0000256" key="4">
    <source>
        <dbReference type="ARBA" id="ARBA00022989"/>
    </source>
</evidence>
<dbReference type="OrthoDB" id="9811522at2"/>
<feature type="transmembrane region" description="Helical" evidence="6">
    <location>
        <begin position="288"/>
        <end position="306"/>
    </location>
</feature>
<feature type="transmembrane region" description="Helical" evidence="6">
    <location>
        <begin position="346"/>
        <end position="364"/>
    </location>
</feature>
<evidence type="ECO:0000256" key="3">
    <source>
        <dbReference type="ARBA" id="ARBA00022692"/>
    </source>
</evidence>
<evidence type="ECO:0000259" key="7">
    <source>
        <dbReference type="Pfam" id="PF12698"/>
    </source>
</evidence>
<dbReference type="Proteomes" id="UP000317199">
    <property type="component" value="Chromosome"/>
</dbReference>
<evidence type="ECO:0000256" key="5">
    <source>
        <dbReference type="ARBA" id="ARBA00023136"/>
    </source>
</evidence>
<organism evidence="8 9">
    <name type="scientific">Marilutibacter alkalisoli</name>
    <dbReference type="NCBI Taxonomy" id="2591633"/>
    <lineage>
        <taxon>Bacteria</taxon>
        <taxon>Pseudomonadati</taxon>
        <taxon>Pseudomonadota</taxon>
        <taxon>Gammaproteobacteria</taxon>
        <taxon>Lysobacterales</taxon>
        <taxon>Lysobacteraceae</taxon>
        <taxon>Marilutibacter</taxon>
    </lineage>
</organism>
<dbReference type="GO" id="GO:0140359">
    <property type="term" value="F:ABC-type transporter activity"/>
    <property type="evidence" value="ECO:0007669"/>
    <property type="project" value="InterPro"/>
</dbReference>
<feature type="domain" description="ABC-2 type transporter transmembrane" evidence="7">
    <location>
        <begin position="25"/>
        <end position="361"/>
    </location>
</feature>
<evidence type="ECO:0000313" key="8">
    <source>
        <dbReference type="EMBL" id="QDH69259.1"/>
    </source>
</evidence>
<evidence type="ECO:0000256" key="1">
    <source>
        <dbReference type="ARBA" id="ARBA00004651"/>
    </source>
</evidence>
<dbReference type="RefSeq" id="WP_141622601.1">
    <property type="nucleotide sequence ID" value="NZ_CP041242.1"/>
</dbReference>
<dbReference type="PANTHER" id="PTHR30294:SF46">
    <property type="entry name" value="ABC TRANSPORTER PERMEASE"/>
    <property type="match status" value="1"/>
</dbReference>
<feature type="transmembrane region" description="Helical" evidence="6">
    <location>
        <begin position="20"/>
        <end position="39"/>
    </location>
</feature>
<keyword evidence="5 6" id="KW-0472">Membrane</keyword>
<dbReference type="PANTHER" id="PTHR30294">
    <property type="entry name" value="MEMBRANE COMPONENT OF ABC TRANSPORTER YHHJ-RELATED"/>
    <property type="match status" value="1"/>
</dbReference>
<protein>
    <submittedName>
        <fullName evidence="8">ABC transporter permease</fullName>
    </submittedName>
</protein>
<feature type="transmembrane region" description="Helical" evidence="6">
    <location>
        <begin position="223"/>
        <end position="245"/>
    </location>
</feature>
<gene>
    <name evidence="8" type="ORF">FKV23_03465</name>
</gene>
<dbReference type="KEGG" id="lyj:FKV23_03465"/>
<accession>A0A514BQG2</accession>
<keyword evidence="3 6" id="KW-0812">Transmembrane</keyword>
<comment type="subcellular location">
    <subcellularLocation>
        <location evidence="1">Cell membrane</location>
        <topology evidence="1">Multi-pass membrane protein</topology>
    </subcellularLocation>
</comment>
<feature type="transmembrane region" description="Helical" evidence="6">
    <location>
        <begin position="181"/>
        <end position="202"/>
    </location>
</feature>
<proteinExistence type="predicted"/>
<evidence type="ECO:0000256" key="6">
    <source>
        <dbReference type="SAM" id="Phobius"/>
    </source>
</evidence>
<dbReference type="GO" id="GO:0005886">
    <property type="term" value="C:plasma membrane"/>
    <property type="evidence" value="ECO:0007669"/>
    <property type="project" value="UniProtKB-SubCell"/>
</dbReference>
<evidence type="ECO:0000313" key="9">
    <source>
        <dbReference type="Proteomes" id="UP000317199"/>
    </source>
</evidence>
<dbReference type="Pfam" id="PF12698">
    <property type="entry name" value="ABC2_membrane_3"/>
    <property type="match status" value="1"/>
</dbReference>
<name>A0A514BQG2_9GAMM</name>
<dbReference type="AlphaFoldDB" id="A0A514BQG2"/>
<keyword evidence="2" id="KW-1003">Cell membrane</keyword>
<feature type="transmembrane region" description="Helical" evidence="6">
    <location>
        <begin position="257"/>
        <end position="276"/>
    </location>
</feature>
<evidence type="ECO:0000256" key="2">
    <source>
        <dbReference type="ARBA" id="ARBA00022475"/>
    </source>
</evidence>
<dbReference type="InterPro" id="IPR013525">
    <property type="entry name" value="ABC2_TM"/>
</dbReference>